<feature type="region of interest" description="Disordered" evidence="1">
    <location>
        <begin position="1"/>
        <end position="33"/>
    </location>
</feature>
<dbReference type="OrthoDB" id="5198676at2"/>
<evidence type="ECO:0000313" key="2">
    <source>
        <dbReference type="EMBL" id="SCL28417.1"/>
    </source>
</evidence>
<accession>A0A1C6SG62</accession>
<dbReference type="Proteomes" id="UP000199699">
    <property type="component" value="Unassembled WGS sequence"/>
</dbReference>
<dbReference type="AlphaFoldDB" id="A0A1C6SG62"/>
<sequence>MPLTEDERDDDEGRPRLEPVPPATGEVPEDQRIARLEREVEELRSANEILRRIARFLAQIPSRRLAEEEAD</sequence>
<dbReference type="EMBL" id="FMHT01000003">
    <property type="protein sequence ID" value="SCL28417.1"/>
    <property type="molecule type" value="Genomic_DNA"/>
</dbReference>
<reference evidence="2 3" key="1">
    <citation type="submission" date="2016-06" db="EMBL/GenBank/DDBJ databases">
        <authorList>
            <person name="Kjaerup R.B."/>
            <person name="Dalgaard T.S."/>
            <person name="Juul-Madsen H.R."/>
        </authorList>
    </citation>
    <scope>NUCLEOTIDE SEQUENCE [LARGE SCALE GENOMIC DNA]</scope>
    <source>
        <strain evidence="2 3">DSM 43818</strain>
    </source>
</reference>
<evidence type="ECO:0000256" key="1">
    <source>
        <dbReference type="SAM" id="MobiDB-lite"/>
    </source>
</evidence>
<dbReference type="RefSeq" id="WP_091083994.1">
    <property type="nucleotide sequence ID" value="NZ_FMHT01000003.1"/>
</dbReference>
<feature type="compositionally biased region" description="Acidic residues" evidence="1">
    <location>
        <begin position="1"/>
        <end position="10"/>
    </location>
</feature>
<gene>
    <name evidence="2" type="ORF">GA0070616_3689</name>
</gene>
<dbReference type="STRING" id="145857.GA0070616_3689"/>
<name>A0A1C6SG62_9ACTN</name>
<evidence type="ECO:0000313" key="3">
    <source>
        <dbReference type="Proteomes" id="UP000199699"/>
    </source>
</evidence>
<proteinExistence type="predicted"/>
<organism evidence="2 3">
    <name type="scientific">Micromonospora nigra</name>
    <dbReference type="NCBI Taxonomy" id="145857"/>
    <lineage>
        <taxon>Bacteria</taxon>
        <taxon>Bacillati</taxon>
        <taxon>Actinomycetota</taxon>
        <taxon>Actinomycetes</taxon>
        <taxon>Micromonosporales</taxon>
        <taxon>Micromonosporaceae</taxon>
        <taxon>Micromonospora</taxon>
    </lineage>
</organism>
<protein>
    <submittedName>
        <fullName evidence="2">Uncharacterized protein</fullName>
    </submittedName>
</protein>
<keyword evidence="3" id="KW-1185">Reference proteome</keyword>